<dbReference type="OrthoDB" id="943406at2"/>
<keyword evidence="4" id="KW-1133">Transmembrane helix</keyword>
<organism evidence="6 7">
    <name type="scientific">Bizionia myxarmorum</name>
    <dbReference type="NCBI Taxonomy" id="291186"/>
    <lineage>
        <taxon>Bacteria</taxon>
        <taxon>Pseudomonadati</taxon>
        <taxon>Bacteroidota</taxon>
        <taxon>Flavobacteriia</taxon>
        <taxon>Flavobacteriales</taxon>
        <taxon>Flavobacteriaceae</taxon>
        <taxon>Bizionia</taxon>
    </lineage>
</organism>
<evidence type="ECO:0000256" key="4">
    <source>
        <dbReference type="SAM" id="Phobius"/>
    </source>
</evidence>
<evidence type="ECO:0000313" key="7">
    <source>
        <dbReference type="Proteomes" id="UP000323720"/>
    </source>
</evidence>
<feature type="signal peptide" evidence="5">
    <location>
        <begin position="1"/>
        <end position="20"/>
    </location>
</feature>
<keyword evidence="7" id="KW-1185">Reference proteome</keyword>
<dbReference type="PANTHER" id="PTHR45641:SF1">
    <property type="entry name" value="AAA+ ATPASE DOMAIN-CONTAINING PROTEIN"/>
    <property type="match status" value="1"/>
</dbReference>
<dbReference type="PROSITE" id="PS50293">
    <property type="entry name" value="TPR_REGION"/>
    <property type="match status" value="1"/>
</dbReference>
<name>A0A5D0R0I7_9FLAO</name>
<dbReference type="InterPro" id="IPR011990">
    <property type="entry name" value="TPR-like_helical_dom_sf"/>
</dbReference>
<dbReference type="InterPro" id="IPR019734">
    <property type="entry name" value="TPR_rpt"/>
</dbReference>
<dbReference type="SMART" id="SM00028">
    <property type="entry name" value="TPR"/>
    <property type="match status" value="3"/>
</dbReference>
<evidence type="ECO:0000313" key="6">
    <source>
        <dbReference type="EMBL" id="TYB73994.1"/>
    </source>
</evidence>
<dbReference type="PANTHER" id="PTHR45641">
    <property type="entry name" value="TETRATRICOPEPTIDE REPEAT PROTEIN (AFU_ORTHOLOGUE AFUA_6G03870)"/>
    <property type="match status" value="1"/>
</dbReference>
<dbReference type="Proteomes" id="UP000323720">
    <property type="component" value="Unassembled WGS sequence"/>
</dbReference>
<feature type="transmembrane region" description="Helical" evidence="4">
    <location>
        <begin position="342"/>
        <end position="361"/>
    </location>
</feature>
<gene>
    <name evidence="6" type="ORF">ES674_14590</name>
</gene>
<dbReference type="SUPFAM" id="SSF48452">
    <property type="entry name" value="TPR-like"/>
    <property type="match status" value="2"/>
</dbReference>
<dbReference type="SUPFAM" id="SSF55874">
    <property type="entry name" value="ATPase domain of HSP90 chaperone/DNA topoisomerase II/histidine kinase"/>
    <property type="match status" value="1"/>
</dbReference>
<feature type="chain" id="PRO_5022838185" evidence="5">
    <location>
        <begin position="21"/>
        <end position="555"/>
    </location>
</feature>
<dbReference type="Gene3D" id="3.30.565.10">
    <property type="entry name" value="Histidine kinase-like ATPase, C-terminal domain"/>
    <property type="match status" value="1"/>
</dbReference>
<dbReference type="PROSITE" id="PS50005">
    <property type="entry name" value="TPR"/>
    <property type="match status" value="1"/>
</dbReference>
<evidence type="ECO:0000256" key="3">
    <source>
        <dbReference type="PROSITE-ProRule" id="PRU00339"/>
    </source>
</evidence>
<keyword evidence="2 3" id="KW-0802">TPR repeat</keyword>
<dbReference type="InterPro" id="IPR036890">
    <property type="entry name" value="HATPase_C_sf"/>
</dbReference>
<feature type="repeat" description="TPR" evidence="3">
    <location>
        <begin position="120"/>
        <end position="153"/>
    </location>
</feature>
<comment type="caution">
    <text evidence="6">The sequence shown here is derived from an EMBL/GenBank/DDBJ whole genome shotgun (WGS) entry which is preliminary data.</text>
</comment>
<dbReference type="Gene3D" id="1.25.40.10">
    <property type="entry name" value="Tetratricopeptide repeat domain"/>
    <property type="match status" value="2"/>
</dbReference>
<dbReference type="AlphaFoldDB" id="A0A5D0R0I7"/>
<keyword evidence="4" id="KW-0812">Transmembrane</keyword>
<accession>A0A5D0R0I7</accession>
<evidence type="ECO:0000256" key="2">
    <source>
        <dbReference type="ARBA" id="ARBA00022803"/>
    </source>
</evidence>
<dbReference type="Pfam" id="PF13181">
    <property type="entry name" value="TPR_8"/>
    <property type="match status" value="1"/>
</dbReference>
<dbReference type="Pfam" id="PF13424">
    <property type="entry name" value="TPR_12"/>
    <property type="match status" value="1"/>
</dbReference>
<sequence length="555" mass="64033">MTFKNPLLFLLFITCFSVQAANFYPIQKKEKLNDSTKYYTLKLSEAQTKDDYISAFAFFRKIKDENLKASNFQQAIYNLRQIAIIQNKLGFYYDSEESAIEALKLVDNLPETDFSRECRIGIYNHLGIIYRNLLDFEKALDYYEKALALVTDVSHQIILKNNIGFALIKAGKLDQALTVYESLYQEIPNILDQKEVARILHNFGMVKGKLGRPDAEDYFNQALKIRKELNRTIDIIGSYLDMSDYYKFKGQTENAEMYAQKAYSLAVVNKSPHIIAEALGHVVGLKEDADVLAYKHLQDSIKRGNLLEEGKYAAKKYDLDGQEKIANDNLLQAEKEKNLKLIYGYTAILILFIGVVWYFIIRHRHKKQKQLEVYNTELRISKKVHDEVANDVYNLMNKLQQKTIDRNAILDDLEDVYEKTRNISREYNDIDVDTNYSETLADFISNYQSEDTNIIIKGLSKINWDSFSKINKVAIYRVLQELMTNMKKHSSATLVVLDFIQNGQKLAIQYKDNGSGCEIKKQNGLQNAENRIKTINGSITFKSEINEGFSALMQI</sequence>
<keyword evidence="1" id="KW-0677">Repeat</keyword>
<evidence type="ECO:0000256" key="5">
    <source>
        <dbReference type="SAM" id="SignalP"/>
    </source>
</evidence>
<protein>
    <submittedName>
        <fullName evidence="6">Tetratricopeptide repeat protein</fullName>
    </submittedName>
</protein>
<keyword evidence="4" id="KW-0472">Membrane</keyword>
<keyword evidence="5" id="KW-0732">Signal</keyword>
<evidence type="ECO:0000256" key="1">
    <source>
        <dbReference type="ARBA" id="ARBA00022737"/>
    </source>
</evidence>
<dbReference type="EMBL" id="VSKK01000006">
    <property type="protein sequence ID" value="TYB73994.1"/>
    <property type="molecule type" value="Genomic_DNA"/>
</dbReference>
<dbReference type="RefSeq" id="WP_148405267.1">
    <property type="nucleotide sequence ID" value="NZ_VSKK01000006.1"/>
</dbReference>
<proteinExistence type="predicted"/>
<reference evidence="6 7" key="1">
    <citation type="submission" date="2019-08" db="EMBL/GenBank/DDBJ databases">
        <title>Genomes of Antarctic Bizionia species.</title>
        <authorList>
            <person name="Bowman J.P."/>
        </authorList>
    </citation>
    <scope>NUCLEOTIDE SEQUENCE [LARGE SCALE GENOMIC DNA]</scope>
    <source>
        <strain evidence="6 7">ADA-4</strain>
    </source>
</reference>